<sequence>MTERALSISTQIATPTQSSFTTSSTAVISTNDDKPVTESAGDEPYIIRCICGITEDDGNTIYCDNCDTWQHIECYYPGSIDDASREDFAHLCDDCNPQPLDGRHATDRQKYRQIKSINDNNDKKNKRSTTKSHKKKLKPSEIQINGSNDQDSHKNAGPLDSHTHKKTKGHRSHHSVNSQIVKRSPPYSARNNNHPPSPIHTPPDLPNDFQIHSYSSNFLSLYDDDQFQETDTNTLANLSVTNKLSTWITDAKQFGIDTGEKFNDVVRKLMMRLNPHQFPKLHVDVRTSQINNTTKAQWKSLVTTTKTPANEPIGEINGQIGLQCDYHQNPENRWEECVHPRPLTFFIPGLPLYIDTRDGGSQCRYVRRSCKANANLETYIVANTSEYHFYLTCDTSIPPNEQITLPWDFKFLDKSRLDRALHLDGDDNRVPFDGPKISEDEYQSITNTINLVLSDHGGCACNAGKDCAFLKFHRDYYGRVHTQPQPQSNGTNGVKSKKGRKPKQHVSPTSTGHATNSRAVSEGNPETNDDDDSRSISGSVRSKPHSRDLTPMHGLGETNGILTEPTDREKRKLAAVEDSFRKMEQGQPPRKKKRASDGSNVNLPVTTTASQTNSKPRQKSVVSRTSVSRSALANSNGSRPHDYVDASTSQRPSGSPLSAASPKVMASPKPLIPSRDNSASARSRHNSIVSNYSEASTQTDREENAWYEPKVKPTLKKPILSLAQRLLKNRYKVQAQVQTLEERQCKNTAAGLTNGDSQNSSSPTTAMDVDGPNQEDRSITQSPTDTRTRNVSIVSSTPSVDVVSNPGDYYADGPTLVTGQTMKPPSWPGHSANGHSHKSPELRVQLPPTPNFTTPNLSGTPGTLTPASAAPSSAISPYGTTHFPSYPSTLANSVNPSPAKKKMSFNDYKARKKQNADGSGGRKASVGSSPIMPPAVLKPTLSTIEEAKARGALDGESAIIEADEKADPALVGPLKVPPPKNNMPSQQSNGAL</sequence>
<dbReference type="PANTHER" id="PTHR46462:SF3">
    <property type="entry name" value="UPSET, ISOFORM A"/>
    <property type="match status" value="1"/>
</dbReference>
<dbReference type="InterPro" id="IPR011011">
    <property type="entry name" value="Znf_FYVE_PHD"/>
</dbReference>
<feature type="region of interest" description="Disordered" evidence="5">
    <location>
        <begin position="821"/>
        <end position="841"/>
    </location>
</feature>
<keyword evidence="4" id="KW-0156">Chromatin regulator</keyword>
<feature type="compositionally biased region" description="Basic and acidic residues" evidence="5">
    <location>
        <begin position="565"/>
        <end position="584"/>
    </location>
</feature>
<dbReference type="Gene3D" id="2.170.270.10">
    <property type="entry name" value="SET domain"/>
    <property type="match status" value="1"/>
</dbReference>
<dbReference type="CDD" id="cd15570">
    <property type="entry name" value="PHD_Bye1p_SIZ1_like"/>
    <property type="match status" value="1"/>
</dbReference>
<dbReference type="PROSITE" id="PS50280">
    <property type="entry name" value="SET"/>
    <property type="match status" value="1"/>
</dbReference>
<dbReference type="GO" id="GO:0006355">
    <property type="term" value="P:regulation of DNA-templated transcription"/>
    <property type="evidence" value="ECO:0007669"/>
    <property type="project" value="TreeGrafter"/>
</dbReference>
<feature type="region of interest" description="Disordered" evidence="5">
    <location>
        <begin position="97"/>
        <end position="208"/>
    </location>
</feature>
<feature type="region of interest" description="Disordered" evidence="5">
    <location>
        <begin position="480"/>
        <end position="705"/>
    </location>
</feature>
<feature type="compositionally biased region" description="Polar residues" evidence="5">
    <location>
        <begin position="506"/>
        <end position="519"/>
    </location>
</feature>
<feature type="compositionally biased region" description="Polar residues" evidence="5">
    <location>
        <begin position="779"/>
        <end position="799"/>
    </location>
</feature>
<dbReference type="Pfam" id="PF00856">
    <property type="entry name" value="SET"/>
    <property type="match status" value="1"/>
</dbReference>
<evidence type="ECO:0000256" key="2">
    <source>
        <dbReference type="ARBA" id="ARBA00022771"/>
    </source>
</evidence>
<accession>W9C3S3</accession>
<evidence type="ECO:0000259" key="6">
    <source>
        <dbReference type="PROSITE" id="PS50280"/>
    </source>
</evidence>
<feature type="compositionally biased region" description="Low complexity" evidence="5">
    <location>
        <begin position="620"/>
        <end position="630"/>
    </location>
</feature>
<dbReference type="HOGENOM" id="CLU_009510_1_0_1"/>
<gene>
    <name evidence="7" type="ORF">SBOR_9085</name>
</gene>
<dbReference type="Proteomes" id="UP000019487">
    <property type="component" value="Unassembled WGS sequence"/>
</dbReference>
<dbReference type="GO" id="GO:0006325">
    <property type="term" value="P:chromatin organization"/>
    <property type="evidence" value="ECO:0007669"/>
    <property type="project" value="UniProtKB-KW"/>
</dbReference>
<dbReference type="AlphaFoldDB" id="W9C3S3"/>
<feature type="compositionally biased region" description="Polar residues" evidence="5">
    <location>
        <begin position="597"/>
        <end position="615"/>
    </location>
</feature>
<feature type="compositionally biased region" description="Polar residues" evidence="5">
    <location>
        <begin position="646"/>
        <end position="658"/>
    </location>
</feature>
<feature type="region of interest" description="Disordered" evidence="5">
    <location>
        <begin position="958"/>
        <end position="992"/>
    </location>
</feature>
<feature type="domain" description="SET" evidence="6">
    <location>
        <begin position="283"/>
        <end position="408"/>
    </location>
</feature>
<reference evidence="7 8" key="1">
    <citation type="journal article" date="2014" name="Genome Announc.">
        <title>Draft genome sequence of Sclerotinia borealis, a psychrophilic plant pathogenic fungus.</title>
        <authorList>
            <person name="Mardanov A.V."/>
            <person name="Beletsky A.V."/>
            <person name="Kadnikov V.V."/>
            <person name="Ignatov A.N."/>
            <person name="Ravin N.V."/>
        </authorList>
    </citation>
    <scope>NUCLEOTIDE SEQUENCE [LARGE SCALE GENOMIC DNA]</scope>
    <source>
        <strain evidence="8">F-4157</strain>
    </source>
</reference>
<dbReference type="InterPro" id="IPR001214">
    <property type="entry name" value="SET_dom"/>
</dbReference>
<feature type="region of interest" description="Disordered" evidence="5">
    <location>
        <begin position="19"/>
        <end position="39"/>
    </location>
</feature>
<feature type="compositionally biased region" description="Low complexity" evidence="5">
    <location>
        <begin position="866"/>
        <end position="875"/>
    </location>
</feature>
<dbReference type="InterPro" id="IPR013083">
    <property type="entry name" value="Znf_RING/FYVE/PHD"/>
</dbReference>
<feature type="compositionally biased region" description="Polar residues" evidence="5">
    <location>
        <begin position="482"/>
        <end position="494"/>
    </location>
</feature>
<evidence type="ECO:0000313" key="8">
    <source>
        <dbReference type="Proteomes" id="UP000019487"/>
    </source>
</evidence>
<dbReference type="SMART" id="SM00249">
    <property type="entry name" value="PHD"/>
    <property type="match status" value="1"/>
</dbReference>
<dbReference type="GO" id="GO:0008270">
    <property type="term" value="F:zinc ion binding"/>
    <property type="evidence" value="ECO:0007669"/>
    <property type="project" value="UniProtKB-KW"/>
</dbReference>
<dbReference type="SMART" id="SM00317">
    <property type="entry name" value="SET"/>
    <property type="match status" value="1"/>
</dbReference>
<feature type="compositionally biased region" description="Basic and acidic residues" evidence="5">
    <location>
        <begin position="101"/>
        <end position="110"/>
    </location>
</feature>
<keyword evidence="2" id="KW-0863">Zinc-finger</keyword>
<evidence type="ECO:0000256" key="3">
    <source>
        <dbReference type="ARBA" id="ARBA00022833"/>
    </source>
</evidence>
<evidence type="ECO:0000256" key="1">
    <source>
        <dbReference type="ARBA" id="ARBA00022723"/>
    </source>
</evidence>
<feature type="compositionally biased region" description="Polar residues" evidence="5">
    <location>
        <begin position="982"/>
        <end position="992"/>
    </location>
</feature>
<dbReference type="STRING" id="1432307.W9C3S3"/>
<feature type="region of interest" description="Disordered" evidence="5">
    <location>
        <begin position="749"/>
        <end position="799"/>
    </location>
</feature>
<dbReference type="InterPro" id="IPR001965">
    <property type="entry name" value="Znf_PHD"/>
</dbReference>
<name>W9C3S3_SCLBF</name>
<evidence type="ECO:0000313" key="7">
    <source>
        <dbReference type="EMBL" id="ESZ90536.1"/>
    </source>
</evidence>
<organism evidence="7 8">
    <name type="scientific">Sclerotinia borealis (strain F-4128)</name>
    <dbReference type="NCBI Taxonomy" id="1432307"/>
    <lineage>
        <taxon>Eukaryota</taxon>
        <taxon>Fungi</taxon>
        <taxon>Dikarya</taxon>
        <taxon>Ascomycota</taxon>
        <taxon>Pezizomycotina</taxon>
        <taxon>Leotiomycetes</taxon>
        <taxon>Helotiales</taxon>
        <taxon>Sclerotiniaceae</taxon>
        <taxon>Sclerotinia</taxon>
    </lineage>
</organism>
<feature type="compositionally biased region" description="Polar residues" evidence="5">
    <location>
        <begin position="749"/>
        <end position="765"/>
    </location>
</feature>
<dbReference type="GO" id="GO:0034967">
    <property type="term" value="C:Set3 complex"/>
    <property type="evidence" value="ECO:0007669"/>
    <property type="project" value="TreeGrafter"/>
</dbReference>
<feature type="compositionally biased region" description="Basic residues" evidence="5">
    <location>
        <begin position="124"/>
        <end position="137"/>
    </location>
</feature>
<evidence type="ECO:0000256" key="5">
    <source>
        <dbReference type="SAM" id="MobiDB-lite"/>
    </source>
</evidence>
<dbReference type="InterPro" id="IPR019787">
    <property type="entry name" value="Znf_PHD-finger"/>
</dbReference>
<evidence type="ECO:0000256" key="4">
    <source>
        <dbReference type="ARBA" id="ARBA00022853"/>
    </source>
</evidence>
<feature type="region of interest" description="Disordered" evidence="5">
    <location>
        <begin position="853"/>
        <end position="875"/>
    </location>
</feature>
<dbReference type="GO" id="GO:0070210">
    <property type="term" value="C:Rpd3L-Expanded complex"/>
    <property type="evidence" value="ECO:0007669"/>
    <property type="project" value="TreeGrafter"/>
</dbReference>
<dbReference type="EMBL" id="AYSA01000616">
    <property type="protein sequence ID" value="ESZ90536.1"/>
    <property type="molecule type" value="Genomic_DNA"/>
</dbReference>
<feature type="compositionally biased region" description="Polar residues" evidence="5">
    <location>
        <begin position="675"/>
        <end position="698"/>
    </location>
</feature>
<protein>
    <recommendedName>
        <fullName evidence="6">SET domain-containing protein</fullName>
    </recommendedName>
</protein>
<feature type="compositionally biased region" description="Basic residues" evidence="5">
    <location>
        <begin position="495"/>
        <end position="504"/>
    </location>
</feature>
<comment type="caution">
    <text evidence="7">The sequence shown here is derived from an EMBL/GenBank/DDBJ whole genome shotgun (WGS) entry which is preliminary data.</text>
</comment>
<dbReference type="OrthoDB" id="1928087at2759"/>
<keyword evidence="8" id="KW-1185">Reference proteome</keyword>
<proteinExistence type="predicted"/>
<dbReference type="PANTHER" id="PTHR46462">
    <property type="entry name" value="UPSET, ISOFORM A"/>
    <property type="match status" value="1"/>
</dbReference>
<keyword evidence="1" id="KW-0479">Metal-binding</keyword>
<dbReference type="Gene3D" id="3.30.40.10">
    <property type="entry name" value="Zinc/RING finger domain, C3HC4 (zinc finger)"/>
    <property type="match status" value="1"/>
</dbReference>
<dbReference type="Pfam" id="PF00628">
    <property type="entry name" value="PHD"/>
    <property type="match status" value="1"/>
</dbReference>
<dbReference type="SUPFAM" id="SSF82199">
    <property type="entry name" value="SET domain"/>
    <property type="match status" value="1"/>
</dbReference>
<dbReference type="SUPFAM" id="SSF57903">
    <property type="entry name" value="FYVE/PHD zinc finger"/>
    <property type="match status" value="1"/>
</dbReference>
<feature type="region of interest" description="Disordered" evidence="5">
    <location>
        <begin position="909"/>
        <end position="939"/>
    </location>
</feature>
<feature type="compositionally biased region" description="Basic residues" evidence="5">
    <location>
        <begin position="163"/>
        <end position="174"/>
    </location>
</feature>
<keyword evidence="3" id="KW-0862">Zinc</keyword>
<feature type="compositionally biased region" description="Pro residues" evidence="5">
    <location>
        <begin position="195"/>
        <end position="205"/>
    </location>
</feature>
<dbReference type="InterPro" id="IPR046341">
    <property type="entry name" value="SET_dom_sf"/>
</dbReference>